<accession>A0ABW4F911</accession>
<organism evidence="2 3">
    <name type="scientific">Pseudonocardia yunnanensis</name>
    <dbReference type="NCBI Taxonomy" id="58107"/>
    <lineage>
        <taxon>Bacteria</taxon>
        <taxon>Bacillati</taxon>
        <taxon>Actinomycetota</taxon>
        <taxon>Actinomycetes</taxon>
        <taxon>Pseudonocardiales</taxon>
        <taxon>Pseudonocardiaceae</taxon>
        <taxon>Pseudonocardia</taxon>
    </lineage>
</organism>
<sequence length="74" mass="7625">MGDNHNVGIIVADPAVLAALGYDRVEELCGSPSRGTENRRADPFPMTGSSDATARQAAIDGLRELVTGPSAAKS</sequence>
<protein>
    <submittedName>
        <fullName evidence="2">Uncharacterized protein</fullName>
    </submittedName>
</protein>
<dbReference type="EMBL" id="JBHUCO010000068">
    <property type="protein sequence ID" value="MFD1523631.1"/>
    <property type="molecule type" value="Genomic_DNA"/>
</dbReference>
<feature type="region of interest" description="Disordered" evidence="1">
    <location>
        <begin position="29"/>
        <end position="54"/>
    </location>
</feature>
<evidence type="ECO:0000313" key="3">
    <source>
        <dbReference type="Proteomes" id="UP001597114"/>
    </source>
</evidence>
<reference evidence="3" key="1">
    <citation type="journal article" date="2019" name="Int. J. Syst. Evol. Microbiol.">
        <title>The Global Catalogue of Microorganisms (GCM) 10K type strain sequencing project: providing services to taxonomists for standard genome sequencing and annotation.</title>
        <authorList>
            <consortium name="The Broad Institute Genomics Platform"/>
            <consortium name="The Broad Institute Genome Sequencing Center for Infectious Disease"/>
            <person name="Wu L."/>
            <person name="Ma J."/>
        </authorList>
    </citation>
    <scope>NUCLEOTIDE SEQUENCE [LARGE SCALE GENOMIC DNA]</scope>
    <source>
        <strain evidence="3">CCM 7043</strain>
    </source>
</reference>
<gene>
    <name evidence="2" type="ORF">ACFSJD_39535</name>
</gene>
<dbReference type="RefSeq" id="WP_344722978.1">
    <property type="nucleotide sequence ID" value="NZ_BAAAUS010000016.1"/>
</dbReference>
<name>A0ABW4F911_9PSEU</name>
<proteinExistence type="predicted"/>
<evidence type="ECO:0000313" key="2">
    <source>
        <dbReference type="EMBL" id="MFD1523631.1"/>
    </source>
</evidence>
<dbReference type="Proteomes" id="UP001597114">
    <property type="component" value="Unassembled WGS sequence"/>
</dbReference>
<comment type="caution">
    <text evidence="2">The sequence shown here is derived from an EMBL/GenBank/DDBJ whole genome shotgun (WGS) entry which is preliminary data.</text>
</comment>
<evidence type="ECO:0000256" key="1">
    <source>
        <dbReference type="SAM" id="MobiDB-lite"/>
    </source>
</evidence>
<keyword evidence="3" id="KW-1185">Reference proteome</keyword>